<dbReference type="PROSITE" id="PS00497">
    <property type="entry name" value="TYROSINASE_1"/>
    <property type="match status" value="1"/>
</dbReference>
<evidence type="ECO:0000256" key="2">
    <source>
        <dbReference type="SAM" id="Phobius"/>
    </source>
</evidence>
<feature type="domain" description="Tyrosinase copper-binding" evidence="3">
    <location>
        <begin position="194"/>
        <end position="211"/>
    </location>
</feature>
<dbReference type="InterPro" id="IPR050316">
    <property type="entry name" value="Tyrosinase/Hemocyanin"/>
</dbReference>
<dbReference type="PANTHER" id="PTHR11474:SF100">
    <property type="entry name" value="POLYPHENOL OXIDASE FAMILY PROTEIN-RELATED"/>
    <property type="match status" value="1"/>
</dbReference>
<evidence type="ECO:0000259" key="3">
    <source>
        <dbReference type="PROSITE" id="PS00497"/>
    </source>
</evidence>
<evidence type="ECO:0000256" key="1">
    <source>
        <dbReference type="ARBA" id="ARBA00022723"/>
    </source>
</evidence>
<dbReference type="AlphaFoldDB" id="A0A811NRK6"/>
<name>A0A811NRK6_9POAL</name>
<reference evidence="5" key="1">
    <citation type="submission" date="2020-10" db="EMBL/GenBank/DDBJ databases">
        <authorList>
            <person name="Han B."/>
            <person name="Lu T."/>
            <person name="Zhao Q."/>
            <person name="Huang X."/>
            <person name="Zhao Y."/>
        </authorList>
    </citation>
    <scope>NUCLEOTIDE SEQUENCE</scope>
</reference>
<organism evidence="5 6">
    <name type="scientific">Miscanthus lutarioriparius</name>
    <dbReference type="NCBI Taxonomy" id="422564"/>
    <lineage>
        <taxon>Eukaryota</taxon>
        <taxon>Viridiplantae</taxon>
        <taxon>Streptophyta</taxon>
        <taxon>Embryophyta</taxon>
        <taxon>Tracheophyta</taxon>
        <taxon>Spermatophyta</taxon>
        <taxon>Magnoliopsida</taxon>
        <taxon>Liliopsida</taxon>
        <taxon>Poales</taxon>
        <taxon>Poaceae</taxon>
        <taxon>PACMAD clade</taxon>
        <taxon>Panicoideae</taxon>
        <taxon>Andropogonodae</taxon>
        <taxon>Andropogoneae</taxon>
        <taxon>Saccharinae</taxon>
        <taxon>Miscanthus</taxon>
    </lineage>
</organism>
<evidence type="ECO:0000313" key="6">
    <source>
        <dbReference type="Proteomes" id="UP000604825"/>
    </source>
</evidence>
<dbReference type="GO" id="GO:0046872">
    <property type="term" value="F:metal ion binding"/>
    <property type="evidence" value="ECO:0007669"/>
    <property type="project" value="UniProtKB-KW"/>
</dbReference>
<accession>A0A811NRK6</accession>
<sequence>MTNLVAYYLVAMPLAILFAFKLKLYTKACLLLAGDHRPHQVVKDRGVHAGGVGQLHRLVYVKKNAAEAPLLLGNDANRTSGGRGARPIVTDQLCAKGEFPPQALAPFQCCPPTTSASDPINFTFPDPAEPLRTRRAVHVVGAEYMAKYARAVELMKALPESDPRSFYQQANVHCAYCTGAHRQLGYPELGIQIHFSWLFFPFHRAYLYFFERIAAKLLGALPSLFMEQPYRAGDPARPGAGTVELAPHNTMHTWAGDNSRPNVENMGVYYSAGRDPLFYPHHGNIDRLWESWRGIATGNRTMENFYF</sequence>
<keyword evidence="2" id="KW-0812">Transmembrane</keyword>
<keyword evidence="6" id="KW-1185">Reference proteome</keyword>
<keyword evidence="2" id="KW-1133">Transmembrane helix</keyword>
<dbReference type="PANTHER" id="PTHR11474">
    <property type="entry name" value="TYROSINASE FAMILY MEMBER"/>
    <property type="match status" value="1"/>
</dbReference>
<feature type="domain" description="Tyrosinase copper-binding" evidence="4">
    <location>
        <begin position="275"/>
        <end position="286"/>
    </location>
</feature>
<dbReference type="EMBL" id="CAJGYO010000005">
    <property type="protein sequence ID" value="CAD6229670.1"/>
    <property type="molecule type" value="Genomic_DNA"/>
</dbReference>
<dbReference type="Gene3D" id="1.10.1280.10">
    <property type="entry name" value="Di-copper center containing domain from catechol oxidase"/>
    <property type="match status" value="2"/>
</dbReference>
<dbReference type="SUPFAM" id="SSF48056">
    <property type="entry name" value="Di-copper centre-containing domain"/>
    <property type="match status" value="1"/>
</dbReference>
<dbReference type="InterPro" id="IPR008922">
    <property type="entry name" value="Di-copper_centre_dom_sf"/>
</dbReference>
<gene>
    <name evidence="5" type="ORF">NCGR_LOCUS20179</name>
</gene>
<dbReference type="GO" id="GO:0016491">
    <property type="term" value="F:oxidoreductase activity"/>
    <property type="evidence" value="ECO:0007669"/>
    <property type="project" value="InterPro"/>
</dbReference>
<dbReference type="PROSITE" id="PS00498">
    <property type="entry name" value="TYROSINASE_2"/>
    <property type="match status" value="1"/>
</dbReference>
<evidence type="ECO:0000313" key="5">
    <source>
        <dbReference type="EMBL" id="CAD6229670.1"/>
    </source>
</evidence>
<proteinExistence type="predicted"/>
<dbReference type="Pfam" id="PF00264">
    <property type="entry name" value="Tyrosinase"/>
    <property type="match status" value="2"/>
</dbReference>
<dbReference type="Proteomes" id="UP000604825">
    <property type="component" value="Unassembled WGS sequence"/>
</dbReference>
<comment type="caution">
    <text evidence="5">The sequence shown here is derived from an EMBL/GenBank/DDBJ whole genome shotgun (WGS) entry which is preliminary data.</text>
</comment>
<keyword evidence="2" id="KW-0472">Membrane</keyword>
<dbReference type="OrthoDB" id="6132182at2759"/>
<feature type="transmembrane region" description="Helical" evidence="2">
    <location>
        <begin position="6"/>
        <end position="24"/>
    </location>
</feature>
<keyword evidence="1" id="KW-0479">Metal-binding</keyword>
<dbReference type="InterPro" id="IPR002227">
    <property type="entry name" value="Tyrosinase_Cu-bd"/>
</dbReference>
<protein>
    <recommendedName>
        <fullName evidence="3 4">Tyrosinase copper-binding domain-containing protein</fullName>
    </recommendedName>
</protein>
<evidence type="ECO:0000259" key="4">
    <source>
        <dbReference type="PROSITE" id="PS00498"/>
    </source>
</evidence>